<name>A0A0V0YPD5_9BILA</name>
<reference evidence="2 4" key="1">
    <citation type="submission" date="2015-01" db="EMBL/GenBank/DDBJ databases">
        <title>Evolution of Trichinella species and genotypes.</title>
        <authorList>
            <person name="Korhonen P.K."/>
            <person name="Edoardo P."/>
            <person name="Giuseppe L.R."/>
            <person name="Gasser R.B."/>
        </authorList>
    </citation>
    <scope>NUCLEOTIDE SEQUENCE [LARGE SCALE GENOMIC DNA]</scope>
    <source>
        <strain evidence="2">ISS2496</strain>
    </source>
</reference>
<comment type="caution">
    <text evidence="2">The sequence shown here is derived from an EMBL/GenBank/DDBJ whole genome shotgun (WGS) entry which is preliminary data.</text>
</comment>
<keyword evidence="4" id="KW-1185">Reference proteome</keyword>
<organism evidence="2 4">
    <name type="scientific">Trichinella patagoniensis</name>
    <dbReference type="NCBI Taxonomy" id="990121"/>
    <lineage>
        <taxon>Eukaryota</taxon>
        <taxon>Metazoa</taxon>
        <taxon>Ecdysozoa</taxon>
        <taxon>Nematoda</taxon>
        <taxon>Enoplea</taxon>
        <taxon>Dorylaimia</taxon>
        <taxon>Trichinellida</taxon>
        <taxon>Trichinellidae</taxon>
        <taxon>Trichinella</taxon>
    </lineage>
</organism>
<sequence>MVDSSSTVAAATSAHSSYFQGLLDVSVKWSTRIEGHFPLLESSTL</sequence>
<gene>
    <name evidence="2" type="ORF">T12_114</name>
    <name evidence="3" type="ORF">T12_2060</name>
    <name evidence="1" type="ORF">T12_3541</name>
</gene>
<evidence type="ECO:0000313" key="3">
    <source>
        <dbReference type="EMBL" id="KRY02574.1"/>
    </source>
</evidence>
<protein>
    <submittedName>
        <fullName evidence="2">Uncharacterized protein</fullName>
    </submittedName>
</protein>
<evidence type="ECO:0000313" key="2">
    <source>
        <dbReference type="EMBL" id="KRY02174.1"/>
    </source>
</evidence>
<dbReference type="Proteomes" id="UP000054783">
    <property type="component" value="Unassembled WGS sequence"/>
</dbReference>
<proteinExistence type="predicted"/>
<evidence type="ECO:0000313" key="1">
    <source>
        <dbReference type="EMBL" id="KRX86016.1"/>
    </source>
</evidence>
<dbReference type="EMBL" id="JYDQ01005148">
    <property type="protein sequence ID" value="KRX86016.1"/>
    <property type="molecule type" value="Genomic_DNA"/>
</dbReference>
<dbReference type="AlphaFoldDB" id="A0A0V0YPD5"/>
<dbReference type="EMBL" id="JYDQ01003692">
    <property type="protein sequence ID" value="KRY02574.1"/>
    <property type="molecule type" value="Genomic_DNA"/>
</dbReference>
<accession>A0A0V0YPD5</accession>
<evidence type="ECO:0000313" key="4">
    <source>
        <dbReference type="Proteomes" id="UP000054783"/>
    </source>
</evidence>
<dbReference type="EMBL" id="JYDQ01004135">
    <property type="protein sequence ID" value="KRY02174.1"/>
    <property type="molecule type" value="Genomic_DNA"/>
</dbReference>